<sequence>MVELTSYFPDFIIVGAAKSGTSSLHRYLSTHPDIYMPKLKELNFMHTYGQGPLPILERFPEMPTNEMAYAGHFYEAKDHQQKGEASPSYLIYYERTIATIKKFYKGKKEPKIIIILREPIDKIWSHFRFNRMHKLDPDCLSLEEALEVESKRLKDPSYLPDVHYIHNTKYLEQVKAYLDNFEEVKVVLFDDLNEHPVKLMTEIHAFLGVKDLIPEDLGKKYNKSNTKAVPTNKMIAWAMEAGLTRVPFPFKEQLKNKLLKKETMDESVRAKLVQIFKPEVEQLQELLGQDLSSWLANY</sequence>
<feature type="domain" description="Sulfotransferase" evidence="3">
    <location>
        <begin position="9"/>
        <end position="282"/>
    </location>
</feature>
<protein>
    <submittedName>
        <fullName evidence="4">Sulfotransferase</fullName>
    </submittedName>
</protein>
<dbReference type="RefSeq" id="WP_264789882.1">
    <property type="nucleotide sequence ID" value="NZ_AP026867.1"/>
</dbReference>
<keyword evidence="5" id="KW-1185">Reference proteome</keyword>
<name>A0A916DWG7_9BACT</name>
<reference evidence="4" key="1">
    <citation type="submission" date="2022-09" db="EMBL/GenBank/DDBJ databases">
        <title>Aureispira anguillicida sp. nov., isolated from Leptocephalus of Japanese eel Anguilla japonica.</title>
        <authorList>
            <person name="Yuasa K."/>
            <person name="Mekata T."/>
            <person name="Ikunari K."/>
        </authorList>
    </citation>
    <scope>NUCLEOTIDE SEQUENCE</scope>
    <source>
        <strain evidence="4">EL160426</strain>
    </source>
</reference>
<dbReference type="AlphaFoldDB" id="A0A916DWG7"/>
<dbReference type="PANTHER" id="PTHR10605">
    <property type="entry name" value="HEPARAN SULFATE SULFOTRANSFERASE"/>
    <property type="match status" value="1"/>
</dbReference>
<dbReference type="Pfam" id="PF00685">
    <property type="entry name" value="Sulfotransfer_1"/>
    <property type="match status" value="1"/>
</dbReference>
<dbReference type="Proteomes" id="UP001060919">
    <property type="component" value="Chromosome"/>
</dbReference>
<evidence type="ECO:0000259" key="3">
    <source>
        <dbReference type="Pfam" id="PF00685"/>
    </source>
</evidence>
<gene>
    <name evidence="4" type="ORF">AsAng_0054460</name>
</gene>
<dbReference type="InterPro" id="IPR000863">
    <property type="entry name" value="Sulfotransferase_dom"/>
</dbReference>
<organism evidence="4 5">
    <name type="scientific">Aureispira anguillae</name>
    <dbReference type="NCBI Taxonomy" id="2864201"/>
    <lineage>
        <taxon>Bacteria</taxon>
        <taxon>Pseudomonadati</taxon>
        <taxon>Bacteroidota</taxon>
        <taxon>Saprospiria</taxon>
        <taxon>Saprospirales</taxon>
        <taxon>Saprospiraceae</taxon>
        <taxon>Aureispira</taxon>
    </lineage>
</organism>
<evidence type="ECO:0000256" key="1">
    <source>
        <dbReference type="ARBA" id="ARBA00022679"/>
    </source>
</evidence>
<dbReference type="PANTHER" id="PTHR10605:SF56">
    <property type="entry name" value="BIFUNCTIONAL HEPARAN SULFATE N-DEACETYLASE_N-SULFOTRANSFERASE"/>
    <property type="match status" value="1"/>
</dbReference>
<dbReference type="InterPro" id="IPR027417">
    <property type="entry name" value="P-loop_NTPase"/>
</dbReference>
<evidence type="ECO:0000256" key="2">
    <source>
        <dbReference type="ARBA" id="ARBA00023180"/>
    </source>
</evidence>
<evidence type="ECO:0000313" key="4">
    <source>
        <dbReference type="EMBL" id="BDS14665.1"/>
    </source>
</evidence>
<dbReference type="Gene3D" id="3.40.50.300">
    <property type="entry name" value="P-loop containing nucleotide triphosphate hydrolases"/>
    <property type="match status" value="1"/>
</dbReference>
<keyword evidence="1" id="KW-0808">Transferase</keyword>
<dbReference type="InterPro" id="IPR037359">
    <property type="entry name" value="NST/OST"/>
</dbReference>
<evidence type="ECO:0000313" key="5">
    <source>
        <dbReference type="Proteomes" id="UP001060919"/>
    </source>
</evidence>
<accession>A0A916DWG7</accession>
<dbReference type="GO" id="GO:0008146">
    <property type="term" value="F:sulfotransferase activity"/>
    <property type="evidence" value="ECO:0007669"/>
    <property type="project" value="InterPro"/>
</dbReference>
<dbReference type="EMBL" id="AP026867">
    <property type="protein sequence ID" value="BDS14665.1"/>
    <property type="molecule type" value="Genomic_DNA"/>
</dbReference>
<dbReference type="SUPFAM" id="SSF52540">
    <property type="entry name" value="P-loop containing nucleoside triphosphate hydrolases"/>
    <property type="match status" value="1"/>
</dbReference>
<proteinExistence type="predicted"/>
<keyword evidence="2" id="KW-0325">Glycoprotein</keyword>
<dbReference type="KEGG" id="aup:AsAng_0054460"/>